<evidence type="ECO:0000313" key="2">
    <source>
        <dbReference type="Proteomes" id="UP001054945"/>
    </source>
</evidence>
<evidence type="ECO:0000313" key="1">
    <source>
        <dbReference type="EMBL" id="GIY46173.1"/>
    </source>
</evidence>
<organism evidence="1 2">
    <name type="scientific">Caerostris extrusa</name>
    <name type="common">Bark spider</name>
    <name type="synonym">Caerostris bankana</name>
    <dbReference type="NCBI Taxonomy" id="172846"/>
    <lineage>
        <taxon>Eukaryota</taxon>
        <taxon>Metazoa</taxon>
        <taxon>Ecdysozoa</taxon>
        <taxon>Arthropoda</taxon>
        <taxon>Chelicerata</taxon>
        <taxon>Arachnida</taxon>
        <taxon>Araneae</taxon>
        <taxon>Araneomorphae</taxon>
        <taxon>Entelegynae</taxon>
        <taxon>Araneoidea</taxon>
        <taxon>Araneidae</taxon>
        <taxon>Caerostris</taxon>
    </lineage>
</organism>
<dbReference type="EMBL" id="BPLR01011380">
    <property type="protein sequence ID" value="GIY46173.1"/>
    <property type="molecule type" value="Genomic_DNA"/>
</dbReference>
<dbReference type="AlphaFoldDB" id="A0AAV4TQC2"/>
<dbReference type="Proteomes" id="UP001054945">
    <property type="component" value="Unassembled WGS sequence"/>
</dbReference>
<reference evidence="1 2" key="1">
    <citation type="submission" date="2021-06" db="EMBL/GenBank/DDBJ databases">
        <title>Caerostris extrusa draft genome.</title>
        <authorList>
            <person name="Kono N."/>
            <person name="Arakawa K."/>
        </authorList>
    </citation>
    <scope>NUCLEOTIDE SEQUENCE [LARGE SCALE GENOMIC DNA]</scope>
</reference>
<name>A0AAV4TQC2_CAEEX</name>
<proteinExistence type="predicted"/>
<comment type="caution">
    <text evidence="1">The sequence shown here is derived from an EMBL/GenBank/DDBJ whole genome shotgun (WGS) entry which is preliminary data.</text>
</comment>
<gene>
    <name evidence="1" type="ORF">CEXT_200901</name>
</gene>
<accession>A0AAV4TQC2</accession>
<keyword evidence="2" id="KW-1185">Reference proteome</keyword>
<sequence length="99" mass="11295">MQISEKKQMGDTRHILQNNTLSNISMCCYFQSNLMGHESHFLVHPKIIPRGCCSARKRESCGRRGGWERGGYLERLSADDRHLAHIANPAFYFTASLIV</sequence>
<protein>
    <submittedName>
        <fullName evidence="1">Uncharacterized protein</fullName>
    </submittedName>
</protein>